<protein>
    <submittedName>
        <fullName evidence="3">F-box/kelch-repeat protein</fullName>
    </submittedName>
</protein>
<dbReference type="OrthoDB" id="622644at2759"/>
<name>A0A833R1V1_9POAL</name>
<dbReference type="InterPro" id="IPR011043">
    <property type="entry name" value="Gal_Oxase/kelch_b-propeller"/>
</dbReference>
<evidence type="ECO:0000313" key="3">
    <source>
        <dbReference type="EMBL" id="KAF3336985.1"/>
    </source>
</evidence>
<dbReference type="Proteomes" id="UP000623129">
    <property type="component" value="Unassembled WGS sequence"/>
</dbReference>
<comment type="caution">
    <text evidence="3">The sequence shown here is derived from an EMBL/GenBank/DDBJ whole genome shotgun (WGS) entry which is preliminary data.</text>
</comment>
<sequence>MTVTISEIRLTKEEEGRSTKKRKEEVSATVGAAAAAATEEEKEDHDHGHDKFDGYHDDDEQRPWSELLPDDIVLSIKKKISFLDQRNVKFAFPGWSSVINADPYGPFLLRTWYVDPPQRIRILDPIDRYSYLLMSIGLPDITSICSTKHGWLLLSRQYWRSFFFYNPFSQALIELPPNNEQLFGICFSAVPTSSQCIVLVEEFKKDHVKIIFCCRGDSKWKELYFPLENNHSFSVVNGNAVFYQGKAYRIAKDGKLGVFDPSTESWFVHDNPNAGVSEPQDGINFLVESGNDLFRVWIDERLVTSVCVYKLDHSGHTWKETKSLGGRCFFVSFYPFCIESTEQFRGERDKIYFSGQTILAGSFIHYDLCQERVIHPPGAIAEWTFYGNSCWILPNWDRPSPEEQRWF</sequence>
<dbReference type="Pfam" id="PF03478">
    <property type="entry name" value="Beta-prop_KIB1-4"/>
    <property type="match status" value="1"/>
</dbReference>
<dbReference type="SUPFAM" id="SSF50965">
    <property type="entry name" value="Galactose oxidase, central domain"/>
    <property type="match status" value="1"/>
</dbReference>
<reference evidence="3" key="1">
    <citation type="submission" date="2020-01" db="EMBL/GenBank/DDBJ databases">
        <title>Genome sequence of Kobresia littledalei, the first chromosome-level genome in the family Cyperaceae.</title>
        <authorList>
            <person name="Qu G."/>
        </authorList>
    </citation>
    <scope>NUCLEOTIDE SEQUENCE</scope>
    <source>
        <strain evidence="3">C.B.Clarke</strain>
        <tissue evidence="3">Leaf</tissue>
    </source>
</reference>
<gene>
    <name evidence="3" type="ORF">FCM35_KLT19571</name>
</gene>
<dbReference type="PANTHER" id="PTHR33127">
    <property type="entry name" value="TRANSMEMBRANE PROTEIN"/>
    <property type="match status" value="1"/>
</dbReference>
<feature type="compositionally biased region" description="Basic and acidic residues" evidence="1">
    <location>
        <begin position="9"/>
        <end position="26"/>
    </location>
</feature>
<dbReference type="EMBL" id="SWLB01000007">
    <property type="protein sequence ID" value="KAF3336985.1"/>
    <property type="molecule type" value="Genomic_DNA"/>
</dbReference>
<dbReference type="InterPro" id="IPR005174">
    <property type="entry name" value="KIB1-4_b-propeller"/>
</dbReference>
<feature type="compositionally biased region" description="Low complexity" evidence="1">
    <location>
        <begin position="27"/>
        <end position="37"/>
    </location>
</feature>
<evidence type="ECO:0000259" key="2">
    <source>
        <dbReference type="Pfam" id="PF03478"/>
    </source>
</evidence>
<keyword evidence="4" id="KW-1185">Reference proteome</keyword>
<dbReference type="PANTHER" id="PTHR33127:SF5">
    <property type="entry name" value="TRANSMEMBRANE PROTEIN"/>
    <property type="match status" value="1"/>
</dbReference>
<feature type="domain" description="KIB1-4 beta-propeller" evidence="2">
    <location>
        <begin position="135"/>
        <end position="354"/>
    </location>
</feature>
<feature type="compositionally biased region" description="Basic and acidic residues" evidence="1">
    <location>
        <begin position="44"/>
        <end position="58"/>
    </location>
</feature>
<evidence type="ECO:0000256" key="1">
    <source>
        <dbReference type="SAM" id="MobiDB-lite"/>
    </source>
</evidence>
<proteinExistence type="predicted"/>
<feature type="region of interest" description="Disordered" evidence="1">
    <location>
        <begin position="1"/>
        <end position="58"/>
    </location>
</feature>
<organism evidence="3 4">
    <name type="scientific">Carex littledalei</name>
    <dbReference type="NCBI Taxonomy" id="544730"/>
    <lineage>
        <taxon>Eukaryota</taxon>
        <taxon>Viridiplantae</taxon>
        <taxon>Streptophyta</taxon>
        <taxon>Embryophyta</taxon>
        <taxon>Tracheophyta</taxon>
        <taxon>Spermatophyta</taxon>
        <taxon>Magnoliopsida</taxon>
        <taxon>Liliopsida</taxon>
        <taxon>Poales</taxon>
        <taxon>Cyperaceae</taxon>
        <taxon>Cyperoideae</taxon>
        <taxon>Cariceae</taxon>
        <taxon>Carex</taxon>
        <taxon>Carex subgen. Euthyceras</taxon>
    </lineage>
</organism>
<accession>A0A833R1V1</accession>
<evidence type="ECO:0000313" key="4">
    <source>
        <dbReference type="Proteomes" id="UP000623129"/>
    </source>
</evidence>
<dbReference type="AlphaFoldDB" id="A0A833R1V1"/>